<comment type="function">
    <text evidence="3">Required for maturation of urease via the functional incorporation of the urease nickel metallocenter.</text>
</comment>
<evidence type="ECO:0000256" key="3">
    <source>
        <dbReference type="HAMAP-Rule" id="MF_01385"/>
    </source>
</evidence>
<protein>
    <recommendedName>
        <fullName evidence="3">Urease accessory protein UreF</fullName>
    </recommendedName>
</protein>
<organism evidence="4 5">
    <name type="scientific">Geomicrobium sediminis</name>
    <dbReference type="NCBI Taxonomy" id="1347788"/>
    <lineage>
        <taxon>Bacteria</taxon>
        <taxon>Bacillati</taxon>
        <taxon>Bacillota</taxon>
        <taxon>Bacilli</taxon>
        <taxon>Bacillales</taxon>
        <taxon>Geomicrobium</taxon>
    </lineage>
</organism>
<keyword evidence="5" id="KW-1185">Reference proteome</keyword>
<dbReference type="PIRSF" id="PIRSF009467">
    <property type="entry name" value="Ureas_acces_UreF"/>
    <property type="match status" value="1"/>
</dbReference>
<dbReference type="PANTHER" id="PTHR33620">
    <property type="entry name" value="UREASE ACCESSORY PROTEIN F"/>
    <property type="match status" value="1"/>
</dbReference>
<dbReference type="PANTHER" id="PTHR33620:SF1">
    <property type="entry name" value="UREASE ACCESSORY PROTEIN F"/>
    <property type="match status" value="1"/>
</dbReference>
<name>A0ABS2PI66_9BACL</name>
<evidence type="ECO:0000256" key="1">
    <source>
        <dbReference type="ARBA" id="ARBA00022988"/>
    </source>
</evidence>
<comment type="caution">
    <text evidence="4">The sequence shown here is derived from an EMBL/GenBank/DDBJ whole genome shotgun (WGS) entry which is preliminary data.</text>
</comment>
<comment type="similarity">
    <text evidence="3">Belongs to the UreF family.</text>
</comment>
<gene>
    <name evidence="3" type="primary">ureF</name>
    <name evidence="4" type="ORF">JOD17_003846</name>
</gene>
<evidence type="ECO:0000313" key="4">
    <source>
        <dbReference type="EMBL" id="MBM7634720.1"/>
    </source>
</evidence>
<comment type="subunit">
    <text evidence="3">UreD, UreF and UreG form a complex that acts as a GTP-hydrolysis-dependent molecular chaperone, activating the urease apoprotein by helping to assemble the nickel containing metallocenter of UreC. The UreE protein probably delivers the nickel.</text>
</comment>
<dbReference type="Gene3D" id="1.10.4190.10">
    <property type="entry name" value="Urease accessory protein UreF"/>
    <property type="match status" value="1"/>
</dbReference>
<dbReference type="Pfam" id="PF01730">
    <property type="entry name" value="UreF"/>
    <property type="match status" value="1"/>
</dbReference>
<dbReference type="InterPro" id="IPR002639">
    <property type="entry name" value="UreF"/>
</dbReference>
<dbReference type="RefSeq" id="WP_204699497.1">
    <property type="nucleotide sequence ID" value="NZ_JAFBEC010000016.1"/>
</dbReference>
<reference evidence="4 5" key="1">
    <citation type="submission" date="2021-01" db="EMBL/GenBank/DDBJ databases">
        <title>Genomic Encyclopedia of Type Strains, Phase IV (KMG-IV): sequencing the most valuable type-strain genomes for metagenomic binning, comparative biology and taxonomic classification.</title>
        <authorList>
            <person name="Goeker M."/>
        </authorList>
    </citation>
    <scope>NUCLEOTIDE SEQUENCE [LARGE SCALE GENOMIC DNA]</scope>
    <source>
        <strain evidence="4 5">DSM 25540</strain>
    </source>
</reference>
<dbReference type="InterPro" id="IPR038277">
    <property type="entry name" value="UreF_sf"/>
</dbReference>
<accession>A0ABS2PI66</accession>
<dbReference type="EMBL" id="JAFBEC010000016">
    <property type="protein sequence ID" value="MBM7634720.1"/>
    <property type="molecule type" value="Genomic_DNA"/>
</dbReference>
<evidence type="ECO:0000313" key="5">
    <source>
        <dbReference type="Proteomes" id="UP000741863"/>
    </source>
</evidence>
<dbReference type="Proteomes" id="UP000741863">
    <property type="component" value="Unassembled WGS sequence"/>
</dbReference>
<keyword evidence="2 3" id="KW-0143">Chaperone</keyword>
<comment type="subcellular location">
    <subcellularLocation>
        <location evidence="3">Cytoplasm</location>
    </subcellularLocation>
</comment>
<proteinExistence type="inferred from homology"/>
<dbReference type="HAMAP" id="MF_01385">
    <property type="entry name" value="UreF"/>
    <property type="match status" value="1"/>
</dbReference>
<keyword evidence="1 3" id="KW-0996">Nickel insertion</keyword>
<evidence type="ECO:0000256" key="2">
    <source>
        <dbReference type="ARBA" id="ARBA00023186"/>
    </source>
</evidence>
<keyword evidence="3" id="KW-0963">Cytoplasm</keyword>
<sequence>MSENHNDLTPHSNTEATTTNGQMLQLLHILDSAFPIGGYTHSFGMETFIQDEAITNEHELVEYLSSYLTNSVATGDALFVQEAYQRASQSELEQLIELDHRCHAFKITEEARKGSAMMGRQFIKTVTPLLEDAQFVTFRERLKQKQIDGHYPVVFGMYTSLLGVSVDVAVSTFLYSSMNSLITNAVRAIPLGQQAGVRTVHAMFPLISELTKTIQGQTIEDIANNALLIDISSMNHQFLRSRLFIS</sequence>